<keyword evidence="3 4" id="KW-0486">Methionine biosynthesis</keyword>
<dbReference type="HAMAP" id="MF_01681">
    <property type="entry name" value="Salvage_MtnC"/>
    <property type="match status" value="1"/>
</dbReference>
<comment type="pathway">
    <text evidence="4">Amino-acid biosynthesis; L-methionine biosynthesis via salvage pathway; L-methionine from S-methyl-5-thio-alpha-D-ribose 1-phosphate: step 3/6.</text>
</comment>
<comment type="pathway">
    <text evidence="4">Amino-acid biosynthesis; L-methionine biosynthesis via salvage pathway; L-methionine from S-methyl-5-thio-alpha-D-ribose 1-phosphate: step 4/6.</text>
</comment>
<keyword evidence="4" id="KW-0479">Metal-binding</keyword>
<keyword evidence="6" id="KW-1185">Reference proteome</keyword>
<name>A0ABS3LHI1_9PROT</name>
<evidence type="ECO:0000256" key="4">
    <source>
        <dbReference type="HAMAP-Rule" id="MF_01681"/>
    </source>
</evidence>
<evidence type="ECO:0000256" key="1">
    <source>
        <dbReference type="ARBA" id="ARBA00022605"/>
    </source>
</evidence>
<dbReference type="NCBIfam" id="TIGR01691">
    <property type="entry name" value="enolase-ppase"/>
    <property type="match status" value="1"/>
</dbReference>
<dbReference type="GO" id="GO:0043874">
    <property type="term" value="F:acireductone synthase activity"/>
    <property type="evidence" value="ECO:0007669"/>
    <property type="project" value="UniProtKB-EC"/>
</dbReference>
<comment type="similarity">
    <text evidence="4">Belongs to the HAD-like hydrolase superfamily. MasA/MtnC family.</text>
</comment>
<evidence type="ECO:0000313" key="6">
    <source>
        <dbReference type="Proteomes" id="UP000664399"/>
    </source>
</evidence>
<dbReference type="Proteomes" id="UP000664399">
    <property type="component" value="Unassembled WGS sequence"/>
</dbReference>
<dbReference type="Gene3D" id="1.10.720.60">
    <property type="match status" value="1"/>
</dbReference>
<evidence type="ECO:0000313" key="5">
    <source>
        <dbReference type="EMBL" id="MBO1327050.1"/>
    </source>
</evidence>
<comment type="subunit">
    <text evidence="4">Monomer.</text>
</comment>
<evidence type="ECO:0000256" key="3">
    <source>
        <dbReference type="ARBA" id="ARBA00023167"/>
    </source>
</evidence>
<dbReference type="PANTHER" id="PTHR20371">
    <property type="entry name" value="ENOLASE-PHOSPHATASE E1"/>
    <property type="match status" value="1"/>
</dbReference>
<accession>A0ABS3LHI1</accession>
<comment type="cofactor">
    <cofactor evidence="4">
        <name>Mg(2+)</name>
        <dbReference type="ChEBI" id="CHEBI:18420"/>
    </cofactor>
    <text evidence="4">Binds 1 Mg(2+) ion per subunit.</text>
</comment>
<reference evidence="5 6" key="1">
    <citation type="submission" date="2021-03" db="EMBL/GenBank/DDBJ databases">
        <title>The complete genome sequence of Acetobacter suratthaniensis TBRC 1719.</title>
        <authorList>
            <person name="Charoenyingcharoen P."/>
            <person name="Yukphan P."/>
        </authorList>
    </citation>
    <scope>NUCLEOTIDE SEQUENCE [LARGE SCALE GENOMIC DNA]</scope>
    <source>
        <strain evidence="5 6">TBRC 1719</strain>
    </source>
</reference>
<comment type="caution">
    <text evidence="5">The sequence shown here is derived from an EMBL/GenBank/DDBJ whole genome shotgun (WGS) entry which is preliminary data.</text>
</comment>
<keyword evidence="2 4" id="KW-0378">Hydrolase</keyword>
<dbReference type="PANTHER" id="PTHR20371:SF1">
    <property type="entry name" value="ENOLASE-PHOSPHATASE E1"/>
    <property type="match status" value="1"/>
</dbReference>
<comment type="catalytic activity">
    <reaction evidence="4">
        <text>5-methylsulfanyl-2,3-dioxopentyl phosphate + H2O = 1,2-dihydroxy-5-(methylsulfanyl)pent-1-en-3-one + phosphate</text>
        <dbReference type="Rhea" id="RHEA:21700"/>
        <dbReference type="ChEBI" id="CHEBI:15377"/>
        <dbReference type="ChEBI" id="CHEBI:43474"/>
        <dbReference type="ChEBI" id="CHEBI:49252"/>
        <dbReference type="ChEBI" id="CHEBI:58828"/>
        <dbReference type="EC" id="3.1.3.77"/>
    </reaction>
</comment>
<dbReference type="SFLD" id="SFLDS00003">
    <property type="entry name" value="Haloacid_Dehalogenase"/>
    <property type="match status" value="1"/>
</dbReference>
<dbReference type="CDD" id="cd01629">
    <property type="entry name" value="HAD_EP"/>
    <property type="match status" value="1"/>
</dbReference>
<dbReference type="EC" id="3.1.3.77" evidence="4"/>
<evidence type="ECO:0000256" key="2">
    <source>
        <dbReference type="ARBA" id="ARBA00022801"/>
    </source>
</evidence>
<organism evidence="5 6">
    <name type="scientific">Acetobacter suratthaniensis</name>
    <dbReference type="NCBI Taxonomy" id="1502841"/>
    <lineage>
        <taxon>Bacteria</taxon>
        <taxon>Pseudomonadati</taxon>
        <taxon>Pseudomonadota</taxon>
        <taxon>Alphaproteobacteria</taxon>
        <taxon>Acetobacterales</taxon>
        <taxon>Acetobacteraceae</taxon>
        <taxon>Acetobacter</taxon>
    </lineage>
</organism>
<dbReference type="Gene3D" id="3.40.50.1000">
    <property type="entry name" value="HAD superfamily/HAD-like"/>
    <property type="match status" value="1"/>
</dbReference>
<dbReference type="SFLD" id="SFLDG01129">
    <property type="entry name" value="C1.5:_HAD__Beta-PGM__Phosphata"/>
    <property type="match status" value="1"/>
</dbReference>
<dbReference type="SFLD" id="SFLDG01133">
    <property type="entry name" value="C1.5.4:_Enolase-phosphatase_Li"/>
    <property type="match status" value="1"/>
</dbReference>
<dbReference type="SUPFAM" id="SSF56784">
    <property type="entry name" value="HAD-like"/>
    <property type="match status" value="1"/>
</dbReference>
<dbReference type="EMBL" id="JAFVMG010000001">
    <property type="protein sequence ID" value="MBO1327050.1"/>
    <property type="molecule type" value="Genomic_DNA"/>
</dbReference>
<dbReference type="InterPro" id="IPR023943">
    <property type="entry name" value="Enolase-ppase_E1"/>
</dbReference>
<comment type="function">
    <text evidence="4">Bifunctional enzyme that catalyzes the enolization of 2,3-diketo-5-methylthiopentyl-1-phosphate (DK-MTP-1-P) into the intermediate 2-hydroxy-3-keto-5-methylthiopentenyl-1-phosphate (HK-MTPenyl-1-P), which is then dephosphorylated to form the acireductone 1,2-dihydroxy-3-keto-5-methylthiopentene (DHK-MTPene).</text>
</comment>
<dbReference type="Pfam" id="PF00702">
    <property type="entry name" value="Hydrolase"/>
    <property type="match status" value="1"/>
</dbReference>
<keyword evidence="1 4" id="KW-0028">Amino-acid biosynthesis</keyword>
<sequence length="249" mass="26667">MTLQAPEQTVPPRVVLLDIEGTTLPVSFVHNVLFPYARKHLTALLTERADDPAVVRAVAQIGELAPGVAPAEQLARWMDEDAKVEPLKTLQGLCWDVGYRQGELVADLYADVVPCLRTLHEAGIVLAVYSSGSEPAQRLIYGYTEQGDVTALFSAFFDLRVGGKKEAQSYRAILAETGWQAADVLFLSDVEAELDAAATAGLRVCQIARAQDATVPSQRHPVAPDIAQALARFGLSGNGQGVGERAASC</sequence>
<dbReference type="RefSeq" id="WP_207851888.1">
    <property type="nucleotide sequence ID" value="NZ_JAFVMG010000001.1"/>
</dbReference>
<dbReference type="InterPro" id="IPR023214">
    <property type="entry name" value="HAD_sf"/>
</dbReference>
<proteinExistence type="inferred from homology"/>
<gene>
    <name evidence="4 5" type="primary">mtnC</name>
    <name evidence="5" type="ORF">J2D75_00995</name>
</gene>
<dbReference type="InterPro" id="IPR036412">
    <property type="entry name" value="HAD-like_sf"/>
</dbReference>
<keyword evidence="4" id="KW-0460">Magnesium</keyword>
<protein>
    <recommendedName>
        <fullName evidence="4">Enolase-phosphatase E1</fullName>
        <ecNumber evidence="4">3.1.3.77</ecNumber>
    </recommendedName>
    <alternativeName>
        <fullName evidence="4">2,3-diketo-5-methylthio-1-phosphopentane phosphatase</fullName>
    </alternativeName>
</protein>